<dbReference type="Proteomes" id="UP000538666">
    <property type="component" value="Unassembled WGS sequence"/>
</dbReference>
<dbReference type="RefSeq" id="WP_050061677.1">
    <property type="nucleotide sequence ID" value="NZ_JACHEK010000006.1"/>
</dbReference>
<feature type="transmembrane region" description="Helical" evidence="1">
    <location>
        <begin position="324"/>
        <end position="343"/>
    </location>
</feature>
<feature type="transmembrane region" description="Helical" evidence="1">
    <location>
        <begin position="355"/>
        <end position="377"/>
    </location>
</feature>
<feature type="transmembrane region" description="Helical" evidence="1">
    <location>
        <begin position="155"/>
        <end position="173"/>
    </location>
</feature>
<dbReference type="PANTHER" id="PTHR23028">
    <property type="entry name" value="ACETYLTRANSFERASE"/>
    <property type="match status" value="1"/>
</dbReference>
<dbReference type="InterPro" id="IPR050879">
    <property type="entry name" value="Acyltransferase_3"/>
</dbReference>
<evidence type="ECO:0000313" key="4">
    <source>
        <dbReference type="Proteomes" id="UP000538666"/>
    </source>
</evidence>
<proteinExistence type="predicted"/>
<keyword evidence="1" id="KW-0472">Membrane</keyword>
<accession>A0A841JXB9</accession>
<feature type="transmembrane region" description="Helical" evidence="1">
    <location>
        <begin position="294"/>
        <end position="312"/>
    </location>
</feature>
<keyword evidence="1" id="KW-0812">Transmembrane</keyword>
<dbReference type="Pfam" id="PF01757">
    <property type="entry name" value="Acyl_transf_3"/>
    <property type="match status" value="1"/>
</dbReference>
<feature type="transmembrane region" description="Helical" evidence="1">
    <location>
        <begin position="115"/>
        <end position="135"/>
    </location>
</feature>
<gene>
    <name evidence="3" type="ORF">HNQ77_003163</name>
</gene>
<dbReference type="GO" id="GO:0009103">
    <property type="term" value="P:lipopolysaccharide biosynthetic process"/>
    <property type="evidence" value="ECO:0007669"/>
    <property type="project" value="TreeGrafter"/>
</dbReference>
<reference evidence="3 4" key="1">
    <citation type="submission" date="2020-08" db="EMBL/GenBank/DDBJ databases">
        <title>Genomic Encyclopedia of Type Strains, Phase IV (KMG-IV): sequencing the most valuable type-strain genomes for metagenomic binning, comparative biology and taxonomic classification.</title>
        <authorList>
            <person name="Goeker M."/>
        </authorList>
    </citation>
    <scope>NUCLEOTIDE SEQUENCE [LARGE SCALE GENOMIC DNA]</scope>
    <source>
        <strain evidence="3 4">DSM 103733</strain>
    </source>
</reference>
<comment type="caution">
    <text evidence="3">The sequence shown here is derived from an EMBL/GenBank/DDBJ whole genome shotgun (WGS) entry which is preliminary data.</text>
</comment>
<dbReference type="EMBL" id="JACHEK010000006">
    <property type="protein sequence ID" value="MBB6145205.1"/>
    <property type="molecule type" value="Genomic_DNA"/>
</dbReference>
<evidence type="ECO:0000259" key="2">
    <source>
        <dbReference type="Pfam" id="PF01757"/>
    </source>
</evidence>
<evidence type="ECO:0000256" key="1">
    <source>
        <dbReference type="SAM" id="Phobius"/>
    </source>
</evidence>
<feature type="domain" description="Acyltransferase 3" evidence="2">
    <location>
        <begin position="28"/>
        <end position="374"/>
    </location>
</feature>
<dbReference type="GO" id="GO:0016747">
    <property type="term" value="F:acyltransferase activity, transferring groups other than amino-acyl groups"/>
    <property type="evidence" value="ECO:0007669"/>
    <property type="project" value="InterPro"/>
</dbReference>
<dbReference type="InterPro" id="IPR002656">
    <property type="entry name" value="Acyl_transf_3_dom"/>
</dbReference>
<keyword evidence="1" id="KW-1133">Transmembrane helix</keyword>
<dbReference type="GO" id="GO:0016020">
    <property type="term" value="C:membrane"/>
    <property type="evidence" value="ECO:0007669"/>
    <property type="project" value="TreeGrafter"/>
</dbReference>
<keyword evidence="4" id="KW-1185">Reference proteome</keyword>
<feature type="transmembrane region" description="Helical" evidence="1">
    <location>
        <begin position="227"/>
        <end position="245"/>
    </location>
</feature>
<feature type="transmembrane region" description="Helical" evidence="1">
    <location>
        <begin position="257"/>
        <end position="274"/>
    </location>
</feature>
<feature type="transmembrane region" description="Helical" evidence="1">
    <location>
        <begin position="66"/>
        <end position="94"/>
    </location>
</feature>
<dbReference type="PANTHER" id="PTHR23028:SF53">
    <property type="entry name" value="ACYL_TRANSF_3 DOMAIN-CONTAINING PROTEIN"/>
    <property type="match status" value="1"/>
</dbReference>
<protein>
    <submittedName>
        <fullName evidence="3">Peptidoglycan/LPS O-acetylase OafA/YrhL</fullName>
    </submittedName>
</protein>
<dbReference type="AlphaFoldDB" id="A0A841JXB9"/>
<feature type="transmembrane region" description="Helical" evidence="1">
    <location>
        <begin position="194"/>
        <end position="215"/>
    </location>
</feature>
<sequence length="396" mass="44041">MNTVADVSVTQVSAVSSKSAEKRFYRPELDTLRFLAFLGVFIFHVMPHDVAFYLQHPIIPLPVARLFTAVCGAGAFGVDLFFALSSYLITVLLIRERAVSADGLHVKFFYIRRILRIWPLYFFVIAIAVLLSFVVREQHLGWPYVAGYLLLAGNWMYAWLGPPISIATPLWSISIEEQFYLIWPLVCRRLSRRGMIGIAIGLLVVANLARVWLVSAHVLGAGVEYNTFARLDPIAWGIIVALVLGEDAPRLSGLQRALLFLSSIALWCTVSEFARLNAPKAVAPVIGTLVGRPLVAVGAIAMLIACIGAPSAGFRWMTAPWLRYLGRISYGLYVYHMAGLLLARRFFPTNTVIGYASYAACGLLATLVFSSVSYRWLETPFLHLKERFAVVRSRPV</sequence>
<dbReference type="OrthoDB" id="9796461at2"/>
<feature type="transmembrane region" description="Helical" evidence="1">
    <location>
        <begin position="32"/>
        <end position="54"/>
    </location>
</feature>
<organism evidence="3 4">
    <name type="scientific">Silvibacterium bohemicum</name>
    <dbReference type="NCBI Taxonomy" id="1577686"/>
    <lineage>
        <taxon>Bacteria</taxon>
        <taxon>Pseudomonadati</taxon>
        <taxon>Acidobacteriota</taxon>
        <taxon>Terriglobia</taxon>
        <taxon>Terriglobales</taxon>
        <taxon>Acidobacteriaceae</taxon>
        <taxon>Silvibacterium</taxon>
    </lineage>
</organism>
<evidence type="ECO:0000313" key="3">
    <source>
        <dbReference type="EMBL" id="MBB6145205.1"/>
    </source>
</evidence>
<name>A0A841JXB9_9BACT</name>